<dbReference type="EMBL" id="MKGL01000121">
    <property type="protein sequence ID" value="RNF05950.1"/>
    <property type="molecule type" value="Genomic_DNA"/>
</dbReference>
<dbReference type="Proteomes" id="UP000283634">
    <property type="component" value="Unassembled WGS sequence"/>
</dbReference>
<proteinExistence type="predicted"/>
<keyword evidence="3" id="KW-1185">Reference proteome</keyword>
<comment type="caution">
    <text evidence="2">The sequence shown here is derived from an EMBL/GenBank/DDBJ whole genome shotgun (WGS) entry which is preliminary data.</text>
</comment>
<gene>
    <name evidence="2" type="ORF">TraAM80_04286</name>
</gene>
<organism evidence="2 3">
    <name type="scientific">Trypanosoma rangeli</name>
    <dbReference type="NCBI Taxonomy" id="5698"/>
    <lineage>
        <taxon>Eukaryota</taxon>
        <taxon>Discoba</taxon>
        <taxon>Euglenozoa</taxon>
        <taxon>Kinetoplastea</taxon>
        <taxon>Metakinetoplastina</taxon>
        <taxon>Trypanosomatida</taxon>
        <taxon>Trypanosomatidae</taxon>
        <taxon>Trypanosoma</taxon>
        <taxon>Herpetosoma</taxon>
    </lineage>
</organism>
<dbReference type="OMA" id="KWERHER"/>
<reference evidence="2 3" key="1">
    <citation type="journal article" date="2018" name="BMC Genomics">
        <title>Genomic comparison of Trypanosoma conorhini and Trypanosoma rangeli to Trypanosoma cruzi strains of high and low virulence.</title>
        <authorList>
            <person name="Bradwell K.R."/>
            <person name="Koparde V.N."/>
            <person name="Matveyev A.V."/>
            <person name="Serrano M.G."/>
            <person name="Alves J.M."/>
            <person name="Parikh H."/>
            <person name="Huang B."/>
            <person name="Lee V."/>
            <person name="Espinosa-Alvarez O."/>
            <person name="Ortiz P.A."/>
            <person name="Costa-Martins A.G."/>
            <person name="Teixeira M.M."/>
            <person name="Buck G.A."/>
        </authorList>
    </citation>
    <scope>NUCLEOTIDE SEQUENCE [LARGE SCALE GENOMIC DNA]</scope>
    <source>
        <strain evidence="2 3">AM80</strain>
    </source>
</reference>
<evidence type="ECO:0000313" key="2">
    <source>
        <dbReference type="EMBL" id="RNF05950.1"/>
    </source>
</evidence>
<name>A0A3R7NQ39_TRYRA</name>
<feature type="coiled-coil region" evidence="1">
    <location>
        <begin position="11"/>
        <end position="38"/>
    </location>
</feature>
<protein>
    <submittedName>
        <fullName evidence="2">Uncharacterized protein</fullName>
    </submittedName>
</protein>
<accession>A0A3R7NQ39</accession>
<dbReference type="OrthoDB" id="250044at2759"/>
<dbReference type="RefSeq" id="XP_029238978.1">
    <property type="nucleotide sequence ID" value="XM_029381219.1"/>
</dbReference>
<sequence>MASTTTPQEAMHRVEVELRRWEQQRQNQQRMLQLLTAIVETLETTIMGYFSLSPPSLSSIASWDANDAAMTLGPPIQAALGGVLHTLARSQHSVTEACLRFSWRVQAVDEKVQCLRNSVANGALLVRKCMDTQRCERALNALLLAALSIIVRSGCDVTQDMAEGFKTEHSSEQEEQGVPPLLPASGVSSCSNALRKYWQNEEQAFSAAISDVTEVYHSAAYTTCRLLRSSLLETLSAQRWFPSPKASRARHAARCAWYREINEATARRRAAQKTKWERHERAAGALLEREWSMLVAEDTNGKVN</sequence>
<keyword evidence="1" id="KW-0175">Coiled coil</keyword>
<dbReference type="AlphaFoldDB" id="A0A3R7NQ39"/>
<evidence type="ECO:0000313" key="3">
    <source>
        <dbReference type="Proteomes" id="UP000283634"/>
    </source>
</evidence>
<dbReference type="GeneID" id="40328219"/>
<evidence type="ECO:0000256" key="1">
    <source>
        <dbReference type="SAM" id="Coils"/>
    </source>
</evidence>